<dbReference type="InterPro" id="IPR051049">
    <property type="entry name" value="Dienelactone_hydrolase-like"/>
</dbReference>
<dbReference type="Proteomes" id="UP000288805">
    <property type="component" value="Unassembled WGS sequence"/>
</dbReference>
<feature type="domain" description="Dienelactone hydrolase" evidence="1">
    <location>
        <begin position="136"/>
        <end position="225"/>
    </location>
</feature>
<dbReference type="InterPro" id="IPR002925">
    <property type="entry name" value="Dienelactn_hydro"/>
</dbReference>
<dbReference type="EMBL" id="QGNW01001499">
    <property type="protein sequence ID" value="RVW38938.1"/>
    <property type="molecule type" value="Genomic_DNA"/>
</dbReference>
<evidence type="ECO:0000259" key="1">
    <source>
        <dbReference type="Pfam" id="PF01738"/>
    </source>
</evidence>
<accession>A0A438DUI7</accession>
<organism evidence="2 3">
    <name type="scientific">Vitis vinifera</name>
    <name type="common">Grape</name>
    <dbReference type="NCBI Taxonomy" id="29760"/>
    <lineage>
        <taxon>Eukaryota</taxon>
        <taxon>Viridiplantae</taxon>
        <taxon>Streptophyta</taxon>
        <taxon>Embryophyta</taxon>
        <taxon>Tracheophyta</taxon>
        <taxon>Spermatophyta</taxon>
        <taxon>Magnoliopsida</taxon>
        <taxon>eudicotyledons</taxon>
        <taxon>Gunneridae</taxon>
        <taxon>Pentapetalae</taxon>
        <taxon>rosids</taxon>
        <taxon>Vitales</taxon>
        <taxon>Vitaceae</taxon>
        <taxon>Viteae</taxon>
        <taxon>Vitis</taxon>
    </lineage>
</organism>
<reference evidence="2 3" key="1">
    <citation type="journal article" date="2018" name="PLoS Genet.">
        <title>Population sequencing reveals clonal diversity and ancestral inbreeding in the grapevine cultivar Chardonnay.</title>
        <authorList>
            <person name="Roach M.J."/>
            <person name="Johnson D.L."/>
            <person name="Bohlmann J."/>
            <person name="van Vuuren H.J."/>
            <person name="Jones S.J."/>
            <person name="Pretorius I.S."/>
            <person name="Schmidt S.A."/>
            <person name="Borneman A.R."/>
        </authorList>
    </citation>
    <scope>NUCLEOTIDE SEQUENCE [LARGE SCALE GENOMIC DNA]</scope>
    <source>
        <strain evidence="3">cv. Chardonnay</strain>
        <tissue evidence="2">Leaf</tissue>
    </source>
</reference>
<sequence length="243" mass="27136">MISMASPSLRHGLWRTRTTMGAKKEKIGFTKQKPHQNPPQASCADALYLALSPASSFNGGICFFALQENSDPERRYCYLAVLFFGVVRINGSLLVHWNLCVGVTVHMLLKWRLCDCGQFGGDFVFRLWPIRQPVTFDAYVVGKEDAPGIVVVQEWWGVDYEVKNHALKISQLDPGFKALIPDLYRGKVGLDVAEAQHLMDGLDWQGAVKDICASVNWLKANGSQKAVISRSFNFTQCTHVDVT</sequence>
<evidence type="ECO:0000313" key="2">
    <source>
        <dbReference type="EMBL" id="RVW38938.1"/>
    </source>
</evidence>
<evidence type="ECO:0000313" key="3">
    <source>
        <dbReference type="Proteomes" id="UP000288805"/>
    </source>
</evidence>
<dbReference type="PANTHER" id="PTHR46623:SF6">
    <property type="entry name" value="ALPHA_BETA-HYDROLASES SUPERFAMILY PROTEIN"/>
    <property type="match status" value="1"/>
</dbReference>
<dbReference type="Gene3D" id="3.40.50.1820">
    <property type="entry name" value="alpha/beta hydrolase"/>
    <property type="match status" value="1"/>
</dbReference>
<dbReference type="PANTHER" id="PTHR46623">
    <property type="entry name" value="CARBOXYMETHYLENEBUTENOLIDASE-RELATED"/>
    <property type="match status" value="1"/>
</dbReference>
<dbReference type="InterPro" id="IPR029058">
    <property type="entry name" value="AB_hydrolase_fold"/>
</dbReference>
<dbReference type="Pfam" id="PF01738">
    <property type="entry name" value="DLH"/>
    <property type="match status" value="1"/>
</dbReference>
<protein>
    <recommendedName>
        <fullName evidence="1">Dienelactone hydrolase domain-containing protein</fullName>
    </recommendedName>
</protein>
<dbReference type="SUPFAM" id="SSF53474">
    <property type="entry name" value="alpha/beta-Hydrolases"/>
    <property type="match status" value="1"/>
</dbReference>
<comment type="caution">
    <text evidence="2">The sequence shown here is derived from an EMBL/GenBank/DDBJ whole genome shotgun (WGS) entry which is preliminary data.</text>
</comment>
<dbReference type="AlphaFoldDB" id="A0A438DUI7"/>
<proteinExistence type="predicted"/>
<gene>
    <name evidence="2" type="ORF">CK203_073601</name>
</gene>
<dbReference type="GO" id="GO:0016787">
    <property type="term" value="F:hydrolase activity"/>
    <property type="evidence" value="ECO:0007669"/>
    <property type="project" value="InterPro"/>
</dbReference>
<name>A0A438DUI7_VITVI</name>